<organism evidence="10 12">
    <name type="scientific">Venturia inaequalis</name>
    <name type="common">Apple scab fungus</name>
    <dbReference type="NCBI Taxonomy" id="5025"/>
    <lineage>
        <taxon>Eukaryota</taxon>
        <taxon>Fungi</taxon>
        <taxon>Dikarya</taxon>
        <taxon>Ascomycota</taxon>
        <taxon>Pezizomycotina</taxon>
        <taxon>Dothideomycetes</taxon>
        <taxon>Pleosporomycetidae</taxon>
        <taxon>Venturiales</taxon>
        <taxon>Venturiaceae</taxon>
        <taxon>Venturia</taxon>
    </lineage>
</organism>
<accession>A0A8H3YW28</accession>
<evidence type="ECO:0000256" key="6">
    <source>
        <dbReference type="ARBA" id="ARBA00022490"/>
    </source>
</evidence>
<feature type="compositionally biased region" description="Pro residues" evidence="9">
    <location>
        <begin position="18"/>
        <end position="31"/>
    </location>
</feature>
<feature type="region of interest" description="Disordered" evidence="9">
    <location>
        <begin position="1"/>
        <end position="42"/>
    </location>
</feature>
<dbReference type="GO" id="GO:0033588">
    <property type="term" value="C:elongator holoenzyme complex"/>
    <property type="evidence" value="ECO:0007669"/>
    <property type="project" value="InterPro"/>
</dbReference>
<dbReference type="EMBL" id="WNWQ01000162">
    <property type="protein sequence ID" value="KAE9976090.1"/>
    <property type="molecule type" value="Genomic_DNA"/>
</dbReference>
<dbReference type="Proteomes" id="UP000490939">
    <property type="component" value="Unassembled WGS sequence"/>
</dbReference>
<comment type="caution">
    <text evidence="10">The sequence shown here is derived from an EMBL/GenBank/DDBJ whole genome shotgun (WGS) entry which is preliminary data.</text>
</comment>
<dbReference type="PANTHER" id="PTHR12896">
    <property type="entry name" value="PAX6 NEIGHBOR PROTEIN PAXNEB"/>
    <property type="match status" value="1"/>
</dbReference>
<evidence type="ECO:0000256" key="8">
    <source>
        <dbReference type="ARBA" id="ARBA00023242"/>
    </source>
</evidence>
<keyword evidence="6" id="KW-0963">Cytoplasm</keyword>
<gene>
    <name evidence="10" type="ORF">BLS_002274</name>
    <name evidence="11" type="ORF">EG327_001937</name>
</gene>
<evidence type="ECO:0000313" key="11">
    <source>
        <dbReference type="EMBL" id="KAE9990046.1"/>
    </source>
</evidence>
<feature type="region of interest" description="Disordered" evidence="9">
    <location>
        <begin position="404"/>
        <end position="424"/>
    </location>
</feature>
<dbReference type="Pfam" id="PF05625">
    <property type="entry name" value="PAXNEB"/>
    <property type="match status" value="1"/>
</dbReference>
<evidence type="ECO:0000256" key="1">
    <source>
        <dbReference type="ARBA" id="ARBA00004123"/>
    </source>
</evidence>
<dbReference type="EMBL" id="WNWR01000156">
    <property type="protein sequence ID" value="KAE9990046.1"/>
    <property type="molecule type" value="Genomic_DNA"/>
</dbReference>
<dbReference type="Proteomes" id="UP000433883">
    <property type="component" value="Unassembled WGS sequence"/>
</dbReference>
<dbReference type="UniPathway" id="UPA00988"/>
<comment type="pathway">
    <text evidence="3">tRNA modification; 5-methoxycarbonylmethyl-2-thiouridine-tRNA biosynthesis.</text>
</comment>
<dbReference type="InterPro" id="IPR027417">
    <property type="entry name" value="P-loop_NTPase"/>
</dbReference>
<comment type="similarity">
    <text evidence="4">Belongs to the ELP4 family.</text>
</comment>
<evidence type="ECO:0000256" key="5">
    <source>
        <dbReference type="ARBA" id="ARBA00020265"/>
    </source>
</evidence>
<dbReference type="GO" id="GO:0008023">
    <property type="term" value="C:transcription elongation factor complex"/>
    <property type="evidence" value="ECO:0007669"/>
    <property type="project" value="TreeGrafter"/>
</dbReference>
<keyword evidence="7" id="KW-0819">tRNA processing</keyword>
<keyword evidence="8" id="KW-0539">Nucleus</keyword>
<comment type="subcellular location">
    <subcellularLocation>
        <location evidence="2">Cytoplasm</location>
    </subcellularLocation>
    <subcellularLocation>
        <location evidence="1">Nucleus</location>
    </subcellularLocation>
</comment>
<evidence type="ECO:0000256" key="2">
    <source>
        <dbReference type="ARBA" id="ARBA00004496"/>
    </source>
</evidence>
<reference evidence="10 12" key="1">
    <citation type="submission" date="2019-11" db="EMBL/GenBank/DDBJ databases">
        <title>Venturia inaequalis Genome Resource.</title>
        <authorList>
            <person name="Lichtner F.J."/>
        </authorList>
    </citation>
    <scope>NUCLEOTIDE SEQUENCE [LARGE SCALE GENOMIC DNA]</scope>
    <source>
        <strain evidence="10">Bline_iso_100314</strain>
        <strain evidence="11 13">DMI_063113</strain>
    </source>
</reference>
<evidence type="ECO:0000313" key="13">
    <source>
        <dbReference type="Proteomes" id="UP000490939"/>
    </source>
</evidence>
<evidence type="ECO:0000256" key="3">
    <source>
        <dbReference type="ARBA" id="ARBA00005043"/>
    </source>
</evidence>
<dbReference type="CDD" id="cd19494">
    <property type="entry name" value="Elp4"/>
    <property type="match status" value="1"/>
</dbReference>
<name>A0A8H3YW28_VENIN</name>
<proteinExistence type="inferred from homology"/>
<sequence>MSFRKRNITLSQSGVPNTPSPPKPIPSPGIRPSPVSGTQITSTGTASLDKLLAVGGLALGSSLVIEEEGTTDFSSSLLRCFAAEGVLQGHAVFVVAPEGSMILPGEVEEKGSRGKSREAEEKMKIAWRYERLGAFEGRDRGMRIIFASRNFGARFSDLLHDHDLHSLLPERLLITMAGVPQRQPGALPAGDSDPPALETTSFCHAYDLTKRLSIPPTNIPLTYLSPAQSLSEISPFNQIISTLTTYLISNPQTPTRLLIPSLLSPLFYPPSSSQPHHVLNFIHSLRSLLRITPALTIMISWPLALYPRTLPLTRWVETLLDGVILLQPFPHAYSIESEPTTPTSGGNAKDDEKMQGLLKVLKAPVLSERGVGVGGLGVGNGEDMAFAVGRKRFIIRPFHLPPVEGEEETATTTEEKKKAKDLEF</sequence>
<evidence type="ECO:0000256" key="9">
    <source>
        <dbReference type="SAM" id="MobiDB-lite"/>
    </source>
</evidence>
<dbReference type="GO" id="GO:0002098">
    <property type="term" value="P:tRNA wobble uridine modification"/>
    <property type="evidence" value="ECO:0007669"/>
    <property type="project" value="InterPro"/>
</dbReference>
<keyword evidence="13" id="KW-1185">Reference proteome</keyword>
<feature type="compositionally biased region" description="Basic and acidic residues" evidence="9">
    <location>
        <begin position="413"/>
        <end position="424"/>
    </location>
</feature>
<dbReference type="PANTHER" id="PTHR12896:SF1">
    <property type="entry name" value="ELONGATOR COMPLEX PROTEIN 4"/>
    <property type="match status" value="1"/>
</dbReference>
<evidence type="ECO:0000256" key="7">
    <source>
        <dbReference type="ARBA" id="ARBA00022694"/>
    </source>
</evidence>
<evidence type="ECO:0000313" key="10">
    <source>
        <dbReference type="EMBL" id="KAE9976090.1"/>
    </source>
</evidence>
<dbReference type="GO" id="GO:0005737">
    <property type="term" value="C:cytoplasm"/>
    <property type="evidence" value="ECO:0007669"/>
    <property type="project" value="UniProtKB-SubCell"/>
</dbReference>
<evidence type="ECO:0000256" key="4">
    <source>
        <dbReference type="ARBA" id="ARBA00007573"/>
    </source>
</evidence>
<dbReference type="Gene3D" id="3.40.50.300">
    <property type="entry name" value="P-loop containing nucleotide triphosphate hydrolases"/>
    <property type="match status" value="2"/>
</dbReference>
<evidence type="ECO:0000313" key="12">
    <source>
        <dbReference type="Proteomes" id="UP000433883"/>
    </source>
</evidence>
<dbReference type="InterPro" id="IPR008728">
    <property type="entry name" value="Elongator_complex_protein_4"/>
</dbReference>
<dbReference type="AlphaFoldDB" id="A0A8H3YW28"/>
<protein>
    <recommendedName>
        <fullName evidence="5">Elongator complex protein 4</fullName>
    </recommendedName>
</protein>